<proteinExistence type="predicted"/>
<gene>
    <name evidence="2" type="ORF">TSOC_001338</name>
</gene>
<dbReference type="AlphaFoldDB" id="A0A2J8AGY9"/>
<dbReference type="Pfam" id="PF04366">
    <property type="entry name" value="Ysc84"/>
    <property type="match status" value="1"/>
</dbReference>
<evidence type="ECO:0000313" key="3">
    <source>
        <dbReference type="Proteomes" id="UP000236333"/>
    </source>
</evidence>
<feature type="domain" description="Ysc84 actin-binding" evidence="1">
    <location>
        <begin position="1"/>
        <end position="114"/>
    </location>
</feature>
<dbReference type="Proteomes" id="UP000236333">
    <property type="component" value="Unassembled WGS sequence"/>
</dbReference>
<protein>
    <recommendedName>
        <fullName evidence="1">Ysc84 actin-binding domain-containing protein</fullName>
    </recommendedName>
</protein>
<dbReference type="OrthoDB" id="524060at2759"/>
<evidence type="ECO:0000259" key="1">
    <source>
        <dbReference type="Pfam" id="PF04366"/>
    </source>
</evidence>
<sequence>MLLLHSDAQVELLASGKETILGKDIVITGLPKLEGSGTESSFHRTSVSIHEAPTEEPPTVLTVSDSLMILDLSLYGGTLSVDKEVMAAMYGPGVDPLDVLRGKVEVPDNLRSAMGAITYGVRDLTTHR</sequence>
<evidence type="ECO:0000313" key="2">
    <source>
        <dbReference type="EMBL" id="PNH11777.1"/>
    </source>
</evidence>
<accession>A0A2J8AGY9</accession>
<dbReference type="EMBL" id="PGGS01000022">
    <property type="protein sequence ID" value="PNH11777.1"/>
    <property type="molecule type" value="Genomic_DNA"/>
</dbReference>
<reference evidence="2 3" key="1">
    <citation type="journal article" date="2017" name="Mol. Biol. Evol.">
        <title>The 4-celled Tetrabaena socialis nuclear genome reveals the essential components for genetic control of cell number at the origin of multicellularity in the volvocine lineage.</title>
        <authorList>
            <person name="Featherston J."/>
            <person name="Arakaki Y."/>
            <person name="Hanschen E.R."/>
            <person name="Ferris P.J."/>
            <person name="Michod R.E."/>
            <person name="Olson B.J.S.C."/>
            <person name="Nozaki H."/>
            <person name="Durand P.M."/>
        </authorList>
    </citation>
    <scope>NUCLEOTIDE SEQUENCE [LARGE SCALE GENOMIC DNA]</scope>
    <source>
        <strain evidence="2 3">NIES-571</strain>
    </source>
</reference>
<comment type="caution">
    <text evidence="2">The sequence shown here is derived from an EMBL/GenBank/DDBJ whole genome shotgun (WGS) entry which is preliminary data.</text>
</comment>
<keyword evidence="3" id="KW-1185">Reference proteome</keyword>
<name>A0A2J8AGY9_9CHLO</name>
<organism evidence="2 3">
    <name type="scientific">Tetrabaena socialis</name>
    <dbReference type="NCBI Taxonomy" id="47790"/>
    <lineage>
        <taxon>Eukaryota</taxon>
        <taxon>Viridiplantae</taxon>
        <taxon>Chlorophyta</taxon>
        <taxon>core chlorophytes</taxon>
        <taxon>Chlorophyceae</taxon>
        <taxon>CS clade</taxon>
        <taxon>Chlamydomonadales</taxon>
        <taxon>Tetrabaenaceae</taxon>
        <taxon>Tetrabaena</taxon>
    </lineage>
</organism>
<dbReference type="InterPro" id="IPR007461">
    <property type="entry name" value="Ysc84_actin-binding"/>
</dbReference>